<keyword evidence="7" id="KW-0547">Nucleotide-binding</keyword>
<accession>A0AB40C4W9</accession>
<dbReference type="SUPFAM" id="SSF50465">
    <property type="entry name" value="EF-Tu/eEF-1alpha/eIF2-gamma C-terminal domain"/>
    <property type="match status" value="1"/>
</dbReference>
<reference evidence="15" key="1">
    <citation type="submission" date="2025-08" db="UniProtKB">
        <authorList>
            <consortium name="RefSeq"/>
        </authorList>
    </citation>
    <scope>IDENTIFICATION</scope>
</reference>
<keyword evidence="9" id="KW-0862">Zinc</keyword>
<dbReference type="Proteomes" id="UP001515500">
    <property type="component" value="Chromosome 11"/>
</dbReference>
<evidence type="ECO:0000259" key="12">
    <source>
        <dbReference type="PROSITE" id="PS50199"/>
    </source>
</evidence>
<dbReference type="RefSeq" id="XP_039134816.1">
    <property type="nucleotide sequence ID" value="XM_039278882.1"/>
</dbReference>
<dbReference type="FunFam" id="2.40.30.10:FF:000020">
    <property type="entry name" value="Translation elongation factor EF-1"/>
    <property type="match status" value="1"/>
</dbReference>
<dbReference type="FunFam" id="3.40.50.300:FF:001277">
    <property type="entry name" value="Elongation factor 1 alpha-like protein"/>
    <property type="match status" value="1"/>
</dbReference>
<keyword evidence="14" id="KW-1185">Reference proteome</keyword>
<dbReference type="CDD" id="cd16267">
    <property type="entry name" value="HBS1-like_II"/>
    <property type="match status" value="1"/>
</dbReference>
<evidence type="ECO:0000256" key="3">
    <source>
        <dbReference type="ARBA" id="ARBA00007249"/>
    </source>
</evidence>
<dbReference type="CDD" id="cd01883">
    <property type="entry name" value="EF1_alpha"/>
    <property type="match status" value="1"/>
</dbReference>
<evidence type="ECO:0000256" key="8">
    <source>
        <dbReference type="ARBA" id="ARBA00022771"/>
    </source>
</evidence>
<keyword evidence="4" id="KW-0488">Methylation</keyword>
<dbReference type="SMART" id="SM00547">
    <property type="entry name" value="ZnF_RBZ"/>
    <property type="match status" value="1"/>
</dbReference>
<evidence type="ECO:0000313" key="15">
    <source>
        <dbReference type="RefSeq" id="XP_039134816.1"/>
    </source>
</evidence>
<dbReference type="SUPFAM" id="SSF52540">
    <property type="entry name" value="P-loop containing nucleoside triphosphate hydrolases"/>
    <property type="match status" value="1"/>
</dbReference>
<dbReference type="GO" id="GO:0005525">
    <property type="term" value="F:GTP binding"/>
    <property type="evidence" value="ECO:0007669"/>
    <property type="project" value="UniProtKB-KW"/>
</dbReference>
<evidence type="ECO:0000256" key="7">
    <source>
        <dbReference type="ARBA" id="ARBA00022741"/>
    </source>
</evidence>
<dbReference type="InterPro" id="IPR001876">
    <property type="entry name" value="Znf_RanBP2"/>
</dbReference>
<evidence type="ECO:0000256" key="4">
    <source>
        <dbReference type="ARBA" id="ARBA00022481"/>
    </source>
</evidence>
<organism evidence="14 15">
    <name type="scientific">Dioscorea cayennensis subsp. rotundata</name>
    <name type="common">White Guinea yam</name>
    <name type="synonym">Dioscorea rotundata</name>
    <dbReference type="NCBI Taxonomy" id="55577"/>
    <lineage>
        <taxon>Eukaryota</taxon>
        <taxon>Viridiplantae</taxon>
        <taxon>Streptophyta</taxon>
        <taxon>Embryophyta</taxon>
        <taxon>Tracheophyta</taxon>
        <taxon>Spermatophyta</taxon>
        <taxon>Magnoliopsida</taxon>
        <taxon>Liliopsida</taxon>
        <taxon>Dioscoreales</taxon>
        <taxon>Dioscoreaceae</taxon>
        <taxon>Dioscorea</taxon>
    </lineage>
</organism>
<dbReference type="AlphaFoldDB" id="A0AB40C4W9"/>
<proteinExistence type="inferred from homology"/>
<dbReference type="InterPro" id="IPR050100">
    <property type="entry name" value="TRAFAC_GTPase_members"/>
</dbReference>
<dbReference type="Pfam" id="PF00009">
    <property type="entry name" value="GTP_EFTU"/>
    <property type="match status" value="1"/>
</dbReference>
<dbReference type="PROSITE" id="PS50199">
    <property type="entry name" value="ZF_RANBP2_2"/>
    <property type="match status" value="1"/>
</dbReference>
<dbReference type="InterPro" id="IPR054696">
    <property type="entry name" value="GTP-eEF1A_C"/>
</dbReference>
<comment type="subcellular location">
    <subcellularLocation>
        <location evidence="2">Cytoplasm</location>
    </subcellularLocation>
</comment>
<evidence type="ECO:0000256" key="5">
    <source>
        <dbReference type="ARBA" id="ARBA00022490"/>
    </source>
</evidence>
<dbReference type="PROSITE" id="PS01358">
    <property type="entry name" value="ZF_RANBP2_1"/>
    <property type="match status" value="1"/>
</dbReference>
<name>A0AB40C4W9_DIOCR</name>
<dbReference type="InterPro" id="IPR027417">
    <property type="entry name" value="P-loop_NTPase"/>
</dbReference>
<keyword evidence="6" id="KW-0479">Metal-binding</keyword>
<evidence type="ECO:0000313" key="14">
    <source>
        <dbReference type="Proteomes" id="UP001515500"/>
    </source>
</evidence>
<dbReference type="InterPro" id="IPR009000">
    <property type="entry name" value="Transl_B-barrel_sf"/>
</dbReference>
<dbReference type="PANTHER" id="PTHR23115">
    <property type="entry name" value="TRANSLATION FACTOR"/>
    <property type="match status" value="1"/>
</dbReference>
<comment type="function">
    <text evidence="1">This protein promotes the GTP-dependent binding of aminoacyl-tRNA to the A-site of ribosomes during protein biosynthesis.</text>
</comment>
<comment type="similarity">
    <text evidence="3">Belongs to the TRAFAC class translation factor GTPase superfamily. Classic translation factor GTPase family. EF-Tu/EF-1A subfamily.</text>
</comment>
<dbReference type="Pfam" id="PF03144">
    <property type="entry name" value="GTP_EFTU_D2"/>
    <property type="match status" value="1"/>
</dbReference>
<evidence type="ECO:0000256" key="6">
    <source>
        <dbReference type="ARBA" id="ARBA00022723"/>
    </source>
</evidence>
<dbReference type="GO" id="GO:0005737">
    <property type="term" value="C:cytoplasm"/>
    <property type="evidence" value="ECO:0007669"/>
    <property type="project" value="UniProtKB-SubCell"/>
</dbReference>
<sequence length="726" mass="78794">MPRKVNYGLDYDDGYDDYDDYDDYEDYANANDYGVKEKDLFPFPEVTEKPSWNDRSTIKVEKKTTKLALWQCSVCNSDNEQSSSSCDICGVLRDPAQNIGNGSAENVRGKCKDSGASIMAKSLFAQSPCQRPEKAIISDEFVRESSNKPSEKAKSQASFDELQKIFVASHQGHSLSIAPFQFNTLSPDDMVSVGKISSKKSSKVSANNTGKKAIAKFSATNEMAENSSGIISGANQLNGSESGNANIKSDAPQILASDLHQMKLDKASTNFRKAKPLAEYKPEKWMLANQDGILNQLNLAVVGHVDSGKSTLSGQLLHLLGRVSKKEMHKFEKEAKEKGKGSFAFAWATDESAEERERGITMTVAVAYFDSKKYRVVLLDSPGHKDFVPNMISGATQADAAVLVVDASIGSFEAGMDGNGFGQTKEHAQLIRSFGVEQVIVAVNKMDTVGFSKERFEFIKSQLGNFLRSCGFKESQITWIPLSAMENENLVTSATDARLSSWYEGSCLLEAVDSLQLPVRDASKPLLLPICDVIKSHSLGQVAACGKIETGAIKNGSRVLVMPLREVATVRSIERDSCPCSVARAGDNVAVSLQGIDGVHVTPGGVLCHPDYPVTVASRLELKILVLDIMGPILVGSKFEFHIHHAKEAARLVKIVSLVDQKTGEAAKKTPRFLTAKQSAIIEVALDRAVCAEEFSKHRALGRAFLRASGCTVGVGIVSKVFSDES</sequence>
<dbReference type="Pfam" id="PF22594">
    <property type="entry name" value="GTP-eEF1A_C"/>
    <property type="match status" value="1"/>
</dbReference>
<dbReference type="Gene3D" id="2.40.30.10">
    <property type="entry name" value="Translation factors"/>
    <property type="match status" value="2"/>
</dbReference>
<dbReference type="PROSITE" id="PS51722">
    <property type="entry name" value="G_TR_2"/>
    <property type="match status" value="1"/>
</dbReference>
<dbReference type="InterPro" id="IPR000795">
    <property type="entry name" value="T_Tr_GTP-bd_dom"/>
</dbReference>
<keyword evidence="5" id="KW-0963">Cytoplasm</keyword>
<dbReference type="FunFam" id="2.40.30.10:FF:000060">
    <property type="entry name" value="elongation factor 1-alpha isoform X4"/>
    <property type="match status" value="1"/>
</dbReference>
<dbReference type="InterPro" id="IPR009001">
    <property type="entry name" value="Transl_elong_EF1A/Init_IF2_C"/>
</dbReference>
<protein>
    <submittedName>
        <fullName evidence="15">HBS1-like protein isoform X1</fullName>
    </submittedName>
</protein>
<dbReference type="PRINTS" id="PR00315">
    <property type="entry name" value="ELONGATNFCT"/>
</dbReference>
<evidence type="ECO:0000256" key="11">
    <source>
        <dbReference type="PROSITE-ProRule" id="PRU00322"/>
    </source>
</evidence>
<dbReference type="InterPro" id="IPR004161">
    <property type="entry name" value="EFTu-like_2"/>
</dbReference>
<evidence type="ECO:0000256" key="1">
    <source>
        <dbReference type="ARBA" id="ARBA00003982"/>
    </source>
</evidence>
<keyword evidence="10" id="KW-0342">GTP-binding</keyword>
<dbReference type="Gene3D" id="3.40.50.300">
    <property type="entry name" value="P-loop containing nucleotide triphosphate hydrolases"/>
    <property type="match status" value="1"/>
</dbReference>
<evidence type="ECO:0000256" key="2">
    <source>
        <dbReference type="ARBA" id="ARBA00004496"/>
    </source>
</evidence>
<dbReference type="GeneID" id="120272130"/>
<keyword evidence="8 11" id="KW-0863">Zinc-finger</keyword>
<dbReference type="GO" id="GO:0008270">
    <property type="term" value="F:zinc ion binding"/>
    <property type="evidence" value="ECO:0007669"/>
    <property type="project" value="UniProtKB-KW"/>
</dbReference>
<feature type="domain" description="RanBP2-type" evidence="12">
    <location>
        <begin position="66"/>
        <end position="95"/>
    </location>
</feature>
<evidence type="ECO:0000259" key="13">
    <source>
        <dbReference type="PROSITE" id="PS51722"/>
    </source>
</evidence>
<evidence type="ECO:0000256" key="10">
    <source>
        <dbReference type="ARBA" id="ARBA00023134"/>
    </source>
</evidence>
<dbReference type="GO" id="GO:0003924">
    <property type="term" value="F:GTPase activity"/>
    <property type="evidence" value="ECO:0007669"/>
    <property type="project" value="InterPro"/>
</dbReference>
<dbReference type="CDD" id="cd04093">
    <property type="entry name" value="HBS1_C_III"/>
    <property type="match status" value="1"/>
</dbReference>
<dbReference type="SUPFAM" id="SSF50447">
    <property type="entry name" value="Translation proteins"/>
    <property type="match status" value="1"/>
</dbReference>
<evidence type="ECO:0000256" key="9">
    <source>
        <dbReference type="ARBA" id="ARBA00022833"/>
    </source>
</evidence>
<gene>
    <name evidence="15" type="primary">LOC120272130</name>
</gene>
<feature type="domain" description="Tr-type G" evidence="13">
    <location>
        <begin position="294"/>
        <end position="520"/>
    </location>
</feature>